<evidence type="ECO:0000256" key="7">
    <source>
        <dbReference type="ARBA" id="ARBA00023157"/>
    </source>
</evidence>
<evidence type="ECO:0000256" key="2">
    <source>
        <dbReference type="ARBA" id="ARBA00022670"/>
    </source>
</evidence>
<dbReference type="GO" id="GO:0005576">
    <property type="term" value="C:extracellular region"/>
    <property type="evidence" value="ECO:0007669"/>
    <property type="project" value="InterPro"/>
</dbReference>
<dbReference type="Pfam" id="PF02839">
    <property type="entry name" value="CBM_5_12"/>
    <property type="match status" value="1"/>
</dbReference>
<dbReference type="Gene3D" id="3.30.300.50">
    <property type="match status" value="2"/>
</dbReference>
<evidence type="ECO:0000259" key="9">
    <source>
        <dbReference type="SMART" id="SM00495"/>
    </source>
</evidence>
<sequence length="456" mass="46480">MSHRRGMRVAVLTAGALCLAGSQGIATAQAKPAAPAQSPYSAATVANVSPTVLQAMQRDLGLTAAEAKSALVNQFDNGVTAGKLRLKLAGSYAGSWVSGKTGATLHVATTDRSAVAAITAQGAQATVVGHSFADLNAAKAKLDRASQRGVKSHAPVWYVDVQTNKVVLLSATPAKALAFAKSAGLSADAVTVKRSNIKPRTFYDLRGGDAYYMNGSGRCSIGFPVKRGTQSGFASAGHCGRPGTTTSGYNQVQQGSFQGSTFPGNDYSWVATNTNWTPTAKVNGYGSVADRDVTGSTVSQPGTQVCRSGSTTGWHCGSVQALNTSVTYQEGTVYGVTQTNVCAEPGDSGGSFISGTQAQGVTSGGSGNCSSGGTTYFQPINPALSAYGLTLYTGGGNGGDPGDPGDPDPSGTWAAGKVYNAGDTVTYNGSTYRCLQGHQAQLGWTPAAVPALWQKV</sequence>
<dbReference type="RefSeq" id="WP_148354025.1">
    <property type="nucleotide sequence ID" value="NZ_JBHSBF010000005.1"/>
</dbReference>
<name>A0A5D0TX89_9ACTN</name>
<dbReference type="GO" id="GO:0030246">
    <property type="term" value="F:carbohydrate binding"/>
    <property type="evidence" value="ECO:0007669"/>
    <property type="project" value="InterPro"/>
</dbReference>
<reference evidence="10 11" key="1">
    <citation type="submission" date="2019-08" db="EMBL/GenBank/DDBJ databases">
        <title>Actinomadura sp. nov. CYP1-5 isolated from mountain soil.</title>
        <authorList>
            <person name="Songsumanus A."/>
            <person name="Kuncharoen N."/>
            <person name="Kudo T."/>
            <person name="Yuki M."/>
            <person name="Igarashi Y."/>
            <person name="Tanasupawat S."/>
        </authorList>
    </citation>
    <scope>NUCLEOTIDE SEQUENCE [LARGE SCALE GENOMIC DNA]</scope>
    <source>
        <strain evidence="10 11">GKU157</strain>
    </source>
</reference>
<accession>A0A5D0TX89</accession>
<dbReference type="SMART" id="SM00495">
    <property type="entry name" value="ChtBD3"/>
    <property type="match status" value="1"/>
</dbReference>
<dbReference type="AlphaFoldDB" id="A0A5D0TX89"/>
<evidence type="ECO:0000256" key="5">
    <source>
        <dbReference type="ARBA" id="ARBA00022825"/>
    </source>
</evidence>
<comment type="similarity">
    <text evidence="1">Belongs to the peptidase S1 family.</text>
</comment>
<keyword evidence="5" id="KW-0720">Serine protease</keyword>
<evidence type="ECO:0000256" key="6">
    <source>
        <dbReference type="ARBA" id="ARBA00023145"/>
    </source>
</evidence>
<dbReference type="InterPro" id="IPR009003">
    <property type="entry name" value="Peptidase_S1_PA"/>
</dbReference>
<dbReference type="InterPro" id="IPR035070">
    <property type="entry name" value="Streptogrisin_prodomain"/>
</dbReference>
<evidence type="ECO:0000256" key="4">
    <source>
        <dbReference type="ARBA" id="ARBA00022801"/>
    </source>
</evidence>
<dbReference type="SUPFAM" id="SSF51055">
    <property type="entry name" value="Carbohydrate binding domain"/>
    <property type="match status" value="1"/>
</dbReference>
<comment type="caution">
    <text evidence="10">The sequence shown here is derived from an EMBL/GenBank/DDBJ whole genome shotgun (WGS) entry which is preliminary data.</text>
</comment>
<gene>
    <name evidence="10" type="ORF">FXF65_33270</name>
</gene>
<dbReference type="InterPro" id="IPR001316">
    <property type="entry name" value="Pept_S1A_streptogrisin"/>
</dbReference>
<dbReference type="GO" id="GO:0004553">
    <property type="term" value="F:hydrolase activity, hydrolyzing O-glycosyl compounds"/>
    <property type="evidence" value="ECO:0007669"/>
    <property type="project" value="InterPro"/>
</dbReference>
<protein>
    <submittedName>
        <fullName evidence="10">S1 family peptidase</fullName>
    </submittedName>
</protein>
<keyword evidence="3 8" id="KW-0732">Signal</keyword>
<dbReference type="InterPro" id="IPR036573">
    <property type="entry name" value="CBM_sf_5/12"/>
</dbReference>
<proteinExistence type="inferred from homology"/>
<feature type="chain" id="PRO_5039541077" evidence="8">
    <location>
        <begin position="29"/>
        <end position="456"/>
    </location>
</feature>
<dbReference type="GO" id="GO:0004252">
    <property type="term" value="F:serine-type endopeptidase activity"/>
    <property type="evidence" value="ECO:0007669"/>
    <property type="project" value="InterPro"/>
</dbReference>
<keyword evidence="2" id="KW-0645">Protease</keyword>
<evidence type="ECO:0000256" key="8">
    <source>
        <dbReference type="SAM" id="SignalP"/>
    </source>
</evidence>
<dbReference type="GO" id="GO:0006508">
    <property type="term" value="P:proteolysis"/>
    <property type="evidence" value="ECO:0007669"/>
    <property type="project" value="UniProtKB-KW"/>
</dbReference>
<dbReference type="Pfam" id="PF02983">
    <property type="entry name" value="Pro_Al_protease"/>
    <property type="match status" value="1"/>
</dbReference>
<keyword evidence="7" id="KW-1015">Disulfide bond</keyword>
<dbReference type="PRINTS" id="PR00861">
    <property type="entry name" value="ALYTICPTASE"/>
</dbReference>
<keyword evidence="11" id="KW-1185">Reference proteome</keyword>
<evidence type="ECO:0000256" key="1">
    <source>
        <dbReference type="ARBA" id="ARBA00007664"/>
    </source>
</evidence>
<evidence type="ECO:0000256" key="3">
    <source>
        <dbReference type="ARBA" id="ARBA00022729"/>
    </source>
</evidence>
<dbReference type="InterPro" id="IPR043504">
    <property type="entry name" value="Peptidase_S1_PA_chymotrypsin"/>
</dbReference>
<dbReference type="CDD" id="cd12214">
    <property type="entry name" value="ChiA1_BD"/>
    <property type="match status" value="1"/>
</dbReference>
<dbReference type="InterPro" id="IPR004236">
    <property type="entry name" value="Pept_S1_alpha_lytic"/>
</dbReference>
<evidence type="ECO:0000313" key="11">
    <source>
        <dbReference type="Proteomes" id="UP000322634"/>
    </source>
</evidence>
<dbReference type="OrthoDB" id="8781117at2"/>
<keyword evidence="4" id="KW-0378">Hydrolase</keyword>
<dbReference type="EMBL" id="VSFF01000013">
    <property type="protein sequence ID" value="TYC09976.1"/>
    <property type="molecule type" value="Genomic_DNA"/>
</dbReference>
<dbReference type="Gene3D" id="2.10.10.20">
    <property type="entry name" value="Carbohydrate-binding module superfamily 5/12"/>
    <property type="match status" value="1"/>
</dbReference>
<dbReference type="CDD" id="cd21112">
    <property type="entry name" value="alphaLP-like"/>
    <property type="match status" value="1"/>
</dbReference>
<keyword evidence="6" id="KW-0865">Zymogen</keyword>
<feature type="signal peptide" evidence="8">
    <location>
        <begin position="1"/>
        <end position="28"/>
    </location>
</feature>
<evidence type="ECO:0000313" key="10">
    <source>
        <dbReference type="EMBL" id="TYC09976.1"/>
    </source>
</evidence>
<dbReference type="Gene3D" id="2.40.10.10">
    <property type="entry name" value="Trypsin-like serine proteases"/>
    <property type="match status" value="2"/>
</dbReference>
<organism evidence="10 11">
    <name type="scientific">Actinomadura syzygii</name>
    <dbReference type="NCBI Taxonomy" id="1427538"/>
    <lineage>
        <taxon>Bacteria</taxon>
        <taxon>Bacillati</taxon>
        <taxon>Actinomycetota</taxon>
        <taxon>Actinomycetes</taxon>
        <taxon>Streptosporangiales</taxon>
        <taxon>Thermomonosporaceae</taxon>
        <taxon>Actinomadura</taxon>
    </lineage>
</organism>
<dbReference type="SUPFAM" id="SSF50494">
    <property type="entry name" value="Trypsin-like serine proteases"/>
    <property type="match status" value="1"/>
</dbReference>
<dbReference type="GO" id="GO:0005975">
    <property type="term" value="P:carbohydrate metabolic process"/>
    <property type="evidence" value="ECO:0007669"/>
    <property type="project" value="InterPro"/>
</dbReference>
<feature type="domain" description="Chitin-binding type-3" evidence="9">
    <location>
        <begin position="410"/>
        <end position="456"/>
    </location>
</feature>
<dbReference type="Proteomes" id="UP000322634">
    <property type="component" value="Unassembled WGS sequence"/>
</dbReference>
<dbReference type="InterPro" id="IPR003610">
    <property type="entry name" value="CBM5/12"/>
</dbReference>